<evidence type="ECO:0000259" key="9">
    <source>
        <dbReference type="PROSITE" id="PS52029"/>
    </source>
</evidence>
<dbReference type="PANTHER" id="PTHR30582:SF30">
    <property type="entry name" value="BLR4375 PROTEIN"/>
    <property type="match status" value="1"/>
</dbReference>
<sequence>MRPYFNVLPLLFPLALAAPVGAQQALDGFQELPSSAPPADQAAAPPEAPITPGMILAATYEGGPLPDGQSAVTFVVQVLLDRAGISPGVIDGYKGGMSESALRGFEEREGLPVDGVMDADVWALLGTATVLTDYAITEEDAANLTDRIPDNVRDKAAMKELGYTRVTERLAERFHMDEDVLQQLNPDATFSAGEVIMVADPGVPMQGEAARIEVRKGARRAAIFDAAGTMIANYPVAIGSDDTPSPVGTVEVTAVALDPTYSYNPKVNFEADGVKEFLTLPPGPNGPVGSVWIDLSKPTYGLHGTDTPAKLFQHRSHGCVRFSNWDAHELAHMVKPGVAVEFTE</sequence>
<dbReference type="GO" id="GO:0018104">
    <property type="term" value="P:peptidoglycan-protein cross-linking"/>
    <property type="evidence" value="ECO:0007669"/>
    <property type="project" value="TreeGrafter"/>
</dbReference>
<keyword evidence="11" id="KW-1185">Reference proteome</keyword>
<feature type="chain" id="PRO_5037373794" evidence="8">
    <location>
        <begin position="23"/>
        <end position="344"/>
    </location>
</feature>
<comment type="caution">
    <text evidence="10">The sequence shown here is derived from an EMBL/GenBank/DDBJ whole genome shotgun (WGS) entry which is preliminary data.</text>
</comment>
<evidence type="ECO:0000313" key="10">
    <source>
        <dbReference type="EMBL" id="MBP0481263.1"/>
    </source>
</evidence>
<evidence type="ECO:0000256" key="2">
    <source>
        <dbReference type="ARBA" id="ARBA00005992"/>
    </source>
</evidence>
<comment type="similarity">
    <text evidence="2">Belongs to the YkuD family.</text>
</comment>
<dbReference type="RefSeq" id="WP_209358805.1">
    <property type="nucleotide sequence ID" value="NZ_JAGISH010000001.1"/>
</dbReference>
<dbReference type="CDD" id="cd16913">
    <property type="entry name" value="YkuD_like"/>
    <property type="match status" value="1"/>
</dbReference>
<keyword evidence="8" id="KW-0732">Signal</keyword>
<name>A0A940RYU6_9RHOB</name>
<dbReference type="Pfam" id="PF01471">
    <property type="entry name" value="PG_binding_1"/>
    <property type="match status" value="1"/>
</dbReference>
<evidence type="ECO:0000256" key="1">
    <source>
        <dbReference type="ARBA" id="ARBA00004752"/>
    </source>
</evidence>
<accession>A0A940RYU6</accession>
<keyword evidence="4 7" id="KW-0133">Cell shape</keyword>
<feature type="signal peptide" evidence="8">
    <location>
        <begin position="1"/>
        <end position="22"/>
    </location>
</feature>
<evidence type="ECO:0000256" key="4">
    <source>
        <dbReference type="ARBA" id="ARBA00022960"/>
    </source>
</evidence>
<dbReference type="GO" id="GO:0016740">
    <property type="term" value="F:transferase activity"/>
    <property type="evidence" value="ECO:0007669"/>
    <property type="project" value="UniProtKB-KW"/>
</dbReference>
<dbReference type="PANTHER" id="PTHR30582">
    <property type="entry name" value="L,D-TRANSPEPTIDASE"/>
    <property type="match status" value="1"/>
</dbReference>
<dbReference type="InterPro" id="IPR005490">
    <property type="entry name" value="LD_TPept_cat_dom"/>
</dbReference>
<evidence type="ECO:0000256" key="7">
    <source>
        <dbReference type="PROSITE-ProRule" id="PRU01373"/>
    </source>
</evidence>
<dbReference type="Proteomes" id="UP000675940">
    <property type="component" value="Unassembled WGS sequence"/>
</dbReference>
<dbReference type="PROSITE" id="PS52029">
    <property type="entry name" value="LD_TPASE"/>
    <property type="match status" value="1"/>
</dbReference>
<comment type="pathway">
    <text evidence="1 7">Cell wall biogenesis; peptidoglycan biosynthesis.</text>
</comment>
<feature type="active site" description="Proton donor/acceptor" evidence="7">
    <location>
        <position position="303"/>
    </location>
</feature>
<evidence type="ECO:0000256" key="5">
    <source>
        <dbReference type="ARBA" id="ARBA00022984"/>
    </source>
</evidence>
<gene>
    <name evidence="10" type="ORF">J5474_01985</name>
</gene>
<keyword evidence="5 7" id="KW-0573">Peptidoglycan synthesis</keyword>
<dbReference type="EMBL" id="JAGISH010000001">
    <property type="protein sequence ID" value="MBP0481263.1"/>
    <property type="molecule type" value="Genomic_DNA"/>
</dbReference>
<dbReference type="Gene3D" id="2.40.440.10">
    <property type="entry name" value="L,D-transpeptidase catalytic domain-like"/>
    <property type="match status" value="1"/>
</dbReference>
<keyword evidence="3" id="KW-0808">Transferase</keyword>
<dbReference type="InterPro" id="IPR036366">
    <property type="entry name" value="PGBDSf"/>
</dbReference>
<dbReference type="Pfam" id="PF03734">
    <property type="entry name" value="YkuD"/>
    <property type="match status" value="1"/>
</dbReference>
<evidence type="ECO:0000313" key="11">
    <source>
        <dbReference type="Proteomes" id="UP000675940"/>
    </source>
</evidence>
<evidence type="ECO:0000256" key="3">
    <source>
        <dbReference type="ARBA" id="ARBA00022679"/>
    </source>
</evidence>
<dbReference type="GO" id="GO:0005576">
    <property type="term" value="C:extracellular region"/>
    <property type="evidence" value="ECO:0007669"/>
    <property type="project" value="TreeGrafter"/>
</dbReference>
<dbReference type="InterPro" id="IPR002477">
    <property type="entry name" value="Peptidoglycan-bd-like"/>
</dbReference>
<proteinExistence type="inferred from homology"/>
<dbReference type="InterPro" id="IPR036365">
    <property type="entry name" value="PGBD-like_sf"/>
</dbReference>
<dbReference type="SUPFAM" id="SSF141523">
    <property type="entry name" value="L,D-transpeptidase catalytic domain-like"/>
    <property type="match status" value="1"/>
</dbReference>
<dbReference type="GO" id="GO:0071555">
    <property type="term" value="P:cell wall organization"/>
    <property type="evidence" value="ECO:0007669"/>
    <property type="project" value="UniProtKB-UniRule"/>
</dbReference>
<evidence type="ECO:0000256" key="6">
    <source>
        <dbReference type="ARBA" id="ARBA00023316"/>
    </source>
</evidence>
<feature type="active site" description="Nucleophile" evidence="7">
    <location>
        <position position="319"/>
    </location>
</feature>
<feature type="domain" description="L,D-TPase catalytic" evidence="9">
    <location>
        <begin position="210"/>
        <end position="343"/>
    </location>
</feature>
<dbReference type="AlphaFoldDB" id="A0A940RYU6"/>
<protein>
    <submittedName>
        <fullName evidence="10">Murein L,D-transpeptidase</fullName>
    </submittedName>
</protein>
<dbReference type="SUPFAM" id="SSF47090">
    <property type="entry name" value="PGBD-like"/>
    <property type="match status" value="1"/>
</dbReference>
<dbReference type="GO" id="GO:0071972">
    <property type="term" value="F:peptidoglycan L,D-transpeptidase activity"/>
    <property type="evidence" value="ECO:0007669"/>
    <property type="project" value="TreeGrafter"/>
</dbReference>
<dbReference type="InterPro" id="IPR050979">
    <property type="entry name" value="LD-transpeptidase"/>
</dbReference>
<evidence type="ECO:0000256" key="8">
    <source>
        <dbReference type="SAM" id="SignalP"/>
    </source>
</evidence>
<keyword evidence="6 7" id="KW-0961">Cell wall biogenesis/degradation</keyword>
<organism evidence="10 11">
    <name type="scientific">Sagittula salina</name>
    <dbReference type="NCBI Taxonomy" id="2820268"/>
    <lineage>
        <taxon>Bacteria</taxon>
        <taxon>Pseudomonadati</taxon>
        <taxon>Pseudomonadota</taxon>
        <taxon>Alphaproteobacteria</taxon>
        <taxon>Rhodobacterales</taxon>
        <taxon>Roseobacteraceae</taxon>
        <taxon>Sagittula</taxon>
    </lineage>
</organism>
<dbReference type="GO" id="GO:0008360">
    <property type="term" value="P:regulation of cell shape"/>
    <property type="evidence" value="ECO:0007669"/>
    <property type="project" value="UniProtKB-UniRule"/>
</dbReference>
<dbReference type="Gene3D" id="1.10.101.10">
    <property type="entry name" value="PGBD-like superfamily/PGBD"/>
    <property type="match status" value="1"/>
</dbReference>
<reference evidence="10" key="1">
    <citation type="submission" date="2021-03" db="EMBL/GenBank/DDBJ databases">
        <title>Sagittula salina sp. nov. strain M10.9X isolated from the marine waste.</title>
        <authorList>
            <person name="Satari L."/>
            <person name="Molina-Menor E."/>
            <person name="Vidal-Verdu A."/>
            <person name="Pascual J."/>
            <person name="Pereto J."/>
            <person name="Porcar M."/>
        </authorList>
    </citation>
    <scope>NUCLEOTIDE SEQUENCE</scope>
    <source>
        <strain evidence="10">M10.9X</strain>
    </source>
</reference>
<dbReference type="InterPro" id="IPR038063">
    <property type="entry name" value="Transpep_catalytic_dom"/>
</dbReference>